<evidence type="ECO:0000313" key="2">
    <source>
        <dbReference type="EMBL" id="KAK4107175.1"/>
    </source>
</evidence>
<sequence>MPPPSRSQNQAMPRHQHHQPVHPHHQDDDAHNHHQPPRPAPPLRTYTSSSGMAPRSRFVEGSMNDRVSAAPPPGFLGPEMTSANASEEAENWERRYYPPSSSSNNHNNTLRRPRSSAGWSVRNLNTKKGGGGGGFFLAPLWDGVREKLNLRAAKSSGSIGKMMMMGTSGSVGVENGNGSGNGHGNGNGKAVKGEVQRQGTAPAAGIDEEKYPSREEVMESYKNLVASGFFETHAIRGGRHPPRTGPAVQGTPAPAPANKSFADHMAAHQQQLQQPQQAALASALSSPERPTASIQTCPPPLPLPPRISSQRGRQSRYPPLSSPQRGTKRGASLDMAADAETATRKLVKKLRHSASRMSNELMWSSNHTHTAAAPRLSTSSSRPALFSSSSNAAPPSDTISPAAAVTDSETPAKSGKLTKAKDKDKETRRRRILLGGLGRKQHHHQPTAPAAAETDVDPDVMMVDPPEPEQPEQQFKPQQQEHNNRPPHYYHYHYPQRLRTSPSVTSMQQQPHEPLSVVPDPNQGIPGVPRIPSGLRQHPQVTMVVVEGEGVIGQEEMMAREENKKAAAGNRDSGLGHAEDVENMPVAVVGWN</sequence>
<feature type="region of interest" description="Disordered" evidence="1">
    <location>
        <begin position="368"/>
        <end position="490"/>
    </location>
</feature>
<protein>
    <submittedName>
        <fullName evidence="2">Uncharacterized protein</fullName>
    </submittedName>
</protein>
<feature type="compositionally biased region" description="Polar residues" evidence="1">
    <location>
        <begin position="1"/>
        <end position="11"/>
    </location>
</feature>
<dbReference type="GeneID" id="89934084"/>
<feature type="region of interest" description="Disordered" evidence="1">
    <location>
        <begin position="562"/>
        <end position="581"/>
    </location>
</feature>
<feature type="compositionally biased region" description="Basic residues" evidence="1">
    <location>
        <begin position="14"/>
        <end position="23"/>
    </location>
</feature>
<feature type="compositionally biased region" description="Low complexity" evidence="1">
    <location>
        <begin position="267"/>
        <end position="286"/>
    </location>
</feature>
<gene>
    <name evidence="2" type="ORF">N656DRAFT_525611</name>
</gene>
<reference evidence="2" key="2">
    <citation type="submission" date="2023-05" db="EMBL/GenBank/DDBJ databases">
        <authorList>
            <consortium name="Lawrence Berkeley National Laboratory"/>
            <person name="Steindorff A."/>
            <person name="Hensen N."/>
            <person name="Bonometti L."/>
            <person name="Westerberg I."/>
            <person name="Brannstrom I.O."/>
            <person name="Guillou S."/>
            <person name="Cros-Aarteil S."/>
            <person name="Calhoun S."/>
            <person name="Haridas S."/>
            <person name="Kuo A."/>
            <person name="Mondo S."/>
            <person name="Pangilinan J."/>
            <person name="Riley R."/>
            <person name="Labutti K."/>
            <person name="Andreopoulos B."/>
            <person name="Lipzen A."/>
            <person name="Chen C."/>
            <person name="Yanf M."/>
            <person name="Daum C."/>
            <person name="Ng V."/>
            <person name="Clum A."/>
            <person name="Ohm R."/>
            <person name="Martin F."/>
            <person name="Silar P."/>
            <person name="Natvig D."/>
            <person name="Lalanne C."/>
            <person name="Gautier V."/>
            <person name="Ament-Velasquez S.L."/>
            <person name="Kruys A."/>
            <person name="Hutchinson M.I."/>
            <person name="Powell A.J."/>
            <person name="Barry K."/>
            <person name="Miller A.N."/>
            <person name="Grigoriev I.V."/>
            <person name="Debuchy R."/>
            <person name="Gladieux P."/>
            <person name="Thoren M.H."/>
            <person name="Johannesson H."/>
        </authorList>
    </citation>
    <scope>NUCLEOTIDE SEQUENCE</scope>
    <source>
        <strain evidence="2">CBS 508.74</strain>
    </source>
</reference>
<accession>A0AAN6QBJ5</accession>
<organism evidence="2 3">
    <name type="scientific">Canariomyces notabilis</name>
    <dbReference type="NCBI Taxonomy" id="2074819"/>
    <lineage>
        <taxon>Eukaryota</taxon>
        <taxon>Fungi</taxon>
        <taxon>Dikarya</taxon>
        <taxon>Ascomycota</taxon>
        <taxon>Pezizomycotina</taxon>
        <taxon>Sordariomycetes</taxon>
        <taxon>Sordariomycetidae</taxon>
        <taxon>Sordariales</taxon>
        <taxon>Chaetomiaceae</taxon>
        <taxon>Canariomyces</taxon>
    </lineage>
</organism>
<proteinExistence type="predicted"/>
<feature type="compositionally biased region" description="Low complexity" evidence="1">
    <location>
        <begin position="377"/>
        <end position="390"/>
    </location>
</feature>
<feature type="region of interest" description="Disordered" evidence="1">
    <location>
        <begin position="235"/>
        <end position="335"/>
    </location>
</feature>
<reference evidence="2" key="1">
    <citation type="journal article" date="2023" name="Mol. Phylogenet. Evol.">
        <title>Genome-scale phylogeny and comparative genomics of the fungal order Sordariales.</title>
        <authorList>
            <person name="Hensen N."/>
            <person name="Bonometti L."/>
            <person name="Westerberg I."/>
            <person name="Brannstrom I.O."/>
            <person name="Guillou S."/>
            <person name="Cros-Aarteil S."/>
            <person name="Calhoun S."/>
            <person name="Haridas S."/>
            <person name="Kuo A."/>
            <person name="Mondo S."/>
            <person name="Pangilinan J."/>
            <person name="Riley R."/>
            <person name="LaButti K."/>
            <person name="Andreopoulos B."/>
            <person name="Lipzen A."/>
            <person name="Chen C."/>
            <person name="Yan M."/>
            <person name="Daum C."/>
            <person name="Ng V."/>
            <person name="Clum A."/>
            <person name="Steindorff A."/>
            <person name="Ohm R.A."/>
            <person name="Martin F."/>
            <person name="Silar P."/>
            <person name="Natvig D.O."/>
            <person name="Lalanne C."/>
            <person name="Gautier V."/>
            <person name="Ament-Velasquez S.L."/>
            <person name="Kruys A."/>
            <person name="Hutchinson M.I."/>
            <person name="Powell A.J."/>
            <person name="Barry K."/>
            <person name="Miller A.N."/>
            <person name="Grigoriev I.V."/>
            <person name="Debuchy R."/>
            <person name="Gladieux P."/>
            <person name="Hiltunen Thoren M."/>
            <person name="Johannesson H."/>
        </authorList>
    </citation>
    <scope>NUCLEOTIDE SEQUENCE</scope>
    <source>
        <strain evidence="2">CBS 508.74</strain>
    </source>
</reference>
<feature type="compositionally biased region" description="Low complexity" evidence="1">
    <location>
        <begin position="471"/>
        <end position="487"/>
    </location>
</feature>
<dbReference type="RefSeq" id="XP_064664745.1">
    <property type="nucleotide sequence ID" value="XM_064809960.1"/>
</dbReference>
<name>A0AAN6QBJ5_9PEZI</name>
<dbReference type="Proteomes" id="UP001302812">
    <property type="component" value="Unassembled WGS sequence"/>
</dbReference>
<comment type="caution">
    <text evidence="2">The sequence shown here is derived from an EMBL/GenBank/DDBJ whole genome shotgun (WGS) entry which is preliminary data.</text>
</comment>
<dbReference type="EMBL" id="MU853380">
    <property type="protein sequence ID" value="KAK4107175.1"/>
    <property type="molecule type" value="Genomic_DNA"/>
</dbReference>
<evidence type="ECO:0000313" key="3">
    <source>
        <dbReference type="Proteomes" id="UP001302812"/>
    </source>
</evidence>
<feature type="region of interest" description="Disordered" evidence="1">
    <location>
        <begin position="1"/>
        <end position="120"/>
    </location>
</feature>
<keyword evidence="3" id="KW-1185">Reference proteome</keyword>
<dbReference type="AlphaFoldDB" id="A0AAN6QBJ5"/>
<evidence type="ECO:0000256" key="1">
    <source>
        <dbReference type="SAM" id="MobiDB-lite"/>
    </source>
</evidence>